<dbReference type="Gene3D" id="1.10.260.40">
    <property type="entry name" value="lambda repressor-like DNA-binding domains"/>
    <property type="match status" value="1"/>
</dbReference>
<dbReference type="PANTHER" id="PTHR34475">
    <property type="match status" value="1"/>
</dbReference>
<dbReference type="PANTHER" id="PTHR34475:SF1">
    <property type="entry name" value="CYTOSKELETON PROTEIN RODZ"/>
    <property type="match status" value="1"/>
</dbReference>
<dbReference type="GO" id="GO:0003677">
    <property type="term" value="F:DNA binding"/>
    <property type="evidence" value="ECO:0007669"/>
    <property type="project" value="InterPro"/>
</dbReference>
<dbReference type="Pfam" id="PF13413">
    <property type="entry name" value="HTH_25"/>
    <property type="match status" value="1"/>
</dbReference>
<evidence type="ECO:0000313" key="4">
    <source>
        <dbReference type="EMBL" id="KPD32536.1"/>
    </source>
</evidence>
<feature type="transmembrane region" description="Helical" evidence="1">
    <location>
        <begin position="90"/>
        <end position="112"/>
    </location>
</feature>
<evidence type="ECO:0000259" key="2">
    <source>
        <dbReference type="Pfam" id="PF08308"/>
    </source>
</evidence>
<feature type="domain" description="Cytoskeleton protein RodZ-like C-terminal" evidence="3">
    <location>
        <begin position="220"/>
        <end position="281"/>
    </location>
</feature>
<dbReference type="InterPro" id="IPR010982">
    <property type="entry name" value="Lambda_DNA-bd_dom_sf"/>
</dbReference>
<dbReference type="SUPFAM" id="SSF47413">
    <property type="entry name" value="lambda repressor-like DNA-binding domains"/>
    <property type="match status" value="1"/>
</dbReference>
<dbReference type="Proteomes" id="UP000053099">
    <property type="component" value="Unassembled WGS sequence"/>
</dbReference>
<keyword evidence="1" id="KW-0812">Transmembrane</keyword>
<reference evidence="4 5" key="1">
    <citation type="submission" date="2015-09" db="EMBL/GenBank/DDBJ databases">
        <title>Draft genome sequence of Thermus scotoductus strain K1 isolated from a geothermal spring in Nagorno-Karabakh, Armenia.</title>
        <authorList>
            <person name="Saghatelyan A."/>
            <person name="Poghosyan L."/>
            <person name="Panosyan H."/>
            <person name="Birkeland N.-K."/>
        </authorList>
    </citation>
    <scope>NUCLEOTIDE SEQUENCE [LARGE SCALE GENOMIC DNA]</scope>
    <source>
        <strain evidence="4 5">K1</strain>
    </source>
</reference>
<dbReference type="InterPro" id="IPR050400">
    <property type="entry name" value="Bact_Cytoskel_RodZ"/>
</dbReference>
<evidence type="ECO:0000256" key="1">
    <source>
        <dbReference type="SAM" id="Phobius"/>
    </source>
</evidence>
<dbReference type="Pfam" id="PF08308">
    <property type="entry name" value="PEGA"/>
    <property type="match status" value="1"/>
</dbReference>
<evidence type="ECO:0000313" key="5">
    <source>
        <dbReference type="Proteomes" id="UP000053099"/>
    </source>
</evidence>
<dbReference type="EMBL" id="LJJR01000007">
    <property type="protein sequence ID" value="KPD32536.1"/>
    <property type="molecule type" value="Genomic_DNA"/>
</dbReference>
<feature type="domain" description="PEGA" evidence="2">
    <location>
        <begin position="134"/>
        <end position="199"/>
    </location>
</feature>
<dbReference type="InterPro" id="IPR013229">
    <property type="entry name" value="PEGA"/>
</dbReference>
<name>A0A0N0IRC5_THESC</name>
<comment type="caution">
    <text evidence="4">The sequence shown here is derived from an EMBL/GenBank/DDBJ whole genome shotgun (WGS) entry which is preliminary data.</text>
</comment>
<evidence type="ECO:0000259" key="3">
    <source>
        <dbReference type="Pfam" id="PF13464"/>
    </source>
</evidence>
<dbReference type="Pfam" id="PF13464">
    <property type="entry name" value="RodZ_C"/>
    <property type="match status" value="1"/>
</dbReference>
<gene>
    <name evidence="4" type="ORF">AN926_03845</name>
</gene>
<proteinExistence type="predicted"/>
<evidence type="ECO:0008006" key="6">
    <source>
        <dbReference type="Google" id="ProtNLM"/>
    </source>
</evidence>
<dbReference type="PATRIC" id="fig|37636.3.peg.2506"/>
<dbReference type="AlphaFoldDB" id="A0A0N0IRC5"/>
<keyword evidence="1" id="KW-1133">Transmembrane helix</keyword>
<accession>A0A0N0IRC5</accession>
<dbReference type="InterPro" id="IPR025194">
    <property type="entry name" value="RodZ-like_C"/>
</dbReference>
<protein>
    <recommendedName>
        <fullName evidence="6">DUF4115 domain-containing protein</fullName>
    </recommendedName>
</protein>
<organism evidence="4 5">
    <name type="scientific">Thermus scotoductus</name>
    <dbReference type="NCBI Taxonomy" id="37636"/>
    <lineage>
        <taxon>Bacteria</taxon>
        <taxon>Thermotogati</taxon>
        <taxon>Deinococcota</taxon>
        <taxon>Deinococci</taxon>
        <taxon>Thermales</taxon>
        <taxon>Thermaceae</taxon>
        <taxon>Thermus</taxon>
    </lineage>
</organism>
<sequence length="291" mass="32040">MCELGERLRRAREEKGLSLKEAAARLALKAKVLEALEACRFEELPEPALTRGYLRRYALLLGLDPEPLLALYPLAPTFPPPPPPPSRRPFPWLLLLALALLGALGYGAYLVLRPAPVQTVSLPPEPPPKPPERYGLRVVSEPPGARVYLDGFYLGQTPLASPPLEGGRRFLRLELPGYEPVEEEVNLDRNLSLSYRLVPKPSPAPTSINPQVEVSPGKLVLRLEGRSWLRVTQGEKRLYEGIPEVGAELSFDLPVEVRSGNPGAVRVFLDGKDLGPLGEPGKPLTRRFEAP</sequence>
<keyword evidence="1" id="KW-0472">Membrane</keyword>